<gene>
    <name evidence="14" type="ORF">KS407_11655</name>
</gene>
<evidence type="ECO:0000256" key="12">
    <source>
        <dbReference type="ARBA" id="ARBA00023264"/>
    </source>
</evidence>
<keyword evidence="7 14" id="KW-0418">Kinase</keyword>
<dbReference type="NCBIfam" id="TIGR00147">
    <property type="entry name" value="YegS/Rv2252/BmrU family lipid kinase"/>
    <property type="match status" value="1"/>
</dbReference>
<dbReference type="InterPro" id="IPR050187">
    <property type="entry name" value="Lipid_Phosphate_FormReg"/>
</dbReference>
<dbReference type="PANTHER" id="PTHR12358:SF106">
    <property type="entry name" value="LIPID KINASE YEGS"/>
    <property type="match status" value="1"/>
</dbReference>
<feature type="domain" description="DAGKc" evidence="13">
    <location>
        <begin position="6"/>
        <end position="138"/>
    </location>
</feature>
<keyword evidence="11" id="KW-0594">Phospholipid biosynthesis</keyword>
<dbReference type="InterPro" id="IPR001206">
    <property type="entry name" value="Diacylglycerol_kinase_cat_dom"/>
</dbReference>
<evidence type="ECO:0000256" key="1">
    <source>
        <dbReference type="ARBA" id="ARBA00001946"/>
    </source>
</evidence>
<evidence type="ECO:0000256" key="3">
    <source>
        <dbReference type="ARBA" id="ARBA00022516"/>
    </source>
</evidence>
<evidence type="ECO:0000256" key="9">
    <source>
        <dbReference type="ARBA" id="ARBA00022842"/>
    </source>
</evidence>
<dbReference type="SMART" id="SM00046">
    <property type="entry name" value="DAGKc"/>
    <property type="match status" value="1"/>
</dbReference>
<dbReference type="PROSITE" id="PS50146">
    <property type="entry name" value="DAGK"/>
    <property type="match status" value="1"/>
</dbReference>
<dbReference type="Proteomes" id="UP000790580">
    <property type="component" value="Unassembled WGS sequence"/>
</dbReference>
<reference evidence="14 15" key="1">
    <citation type="submission" date="2021-06" db="EMBL/GenBank/DDBJ databases">
        <title>Bacillus sp. RD4P76, an endophyte from a halophyte.</title>
        <authorList>
            <person name="Sun J.-Q."/>
        </authorList>
    </citation>
    <scope>NUCLEOTIDE SEQUENCE [LARGE SCALE GENOMIC DNA]</scope>
    <source>
        <strain evidence="14 15">JCM 17098</strain>
    </source>
</reference>
<organism evidence="14 15">
    <name type="scientific">Evansella alkalicola</name>
    <dbReference type="NCBI Taxonomy" id="745819"/>
    <lineage>
        <taxon>Bacteria</taxon>
        <taxon>Bacillati</taxon>
        <taxon>Bacillota</taxon>
        <taxon>Bacilli</taxon>
        <taxon>Bacillales</taxon>
        <taxon>Bacillaceae</taxon>
        <taxon>Evansella</taxon>
    </lineage>
</organism>
<dbReference type="RefSeq" id="WP_216943353.1">
    <property type="nucleotide sequence ID" value="NZ_JAHQCR010000049.1"/>
</dbReference>
<dbReference type="Pfam" id="PF19279">
    <property type="entry name" value="YegS_C"/>
    <property type="match status" value="1"/>
</dbReference>
<keyword evidence="9" id="KW-0460">Magnesium</keyword>
<keyword evidence="10" id="KW-0443">Lipid metabolism</keyword>
<evidence type="ECO:0000313" key="15">
    <source>
        <dbReference type="Proteomes" id="UP000790580"/>
    </source>
</evidence>
<comment type="similarity">
    <text evidence="2">Belongs to the diacylglycerol/lipid kinase family.</text>
</comment>
<evidence type="ECO:0000259" key="13">
    <source>
        <dbReference type="PROSITE" id="PS50146"/>
    </source>
</evidence>
<evidence type="ECO:0000256" key="11">
    <source>
        <dbReference type="ARBA" id="ARBA00023209"/>
    </source>
</evidence>
<keyword evidence="4" id="KW-0808">Transferase</keyword>
<evidence type="ECO:0000256" key="6">
    <source>
        <dbReference type="ARBA" id="ARBA00022741"/>
    </source>
</evidence>
<dbReference type="InterPro" id="IPR045540">
    <property type="entry name" value="YegS/DAGK_C"/>
</dbReference>
<evidence type="ECO:0000256" key="7">
    <source>
        <dbReference type="ARBA" id="ARBA00022777"/>
    </source>
</evidence>
<evidence type="ECO:0000256" key="4">
    <source>
        <dbReference type="ARBA" id="ARBA00022679"/>
    </source>
</evidence>
<keyword evidence="8" id="KW-0067">ATP-binding</keyword>
<comment type="caution">
    <text evidence="14">The sequence shown here is derived from an EMBL/GenBank/DDBJ whole genome shotgun (WGS) entry which is preliminary data.</text>
</comment>
<sequence>MIAELKEKLMFIVIVNSYSGQRRYKKVIKQLEKKLSAPFFPYFSDQYQGEELWIEVTKKLDKYEKQINGIIVVGGDGTLHQVVNRFYTYHLTFGLIASGSGNDFGRALKIPKGISKAIQRINDNKAQKYDLLEVNGKKVLSVVGVGVDAETAIQCQTSKLKKVLNRAFIGRLTYLIVLFQCLRYYKPVDLEVIDDKNNIHKFQRVWLMAGGNTTFYGGGIPICPNANPQDGVIEYVVIHRLPLYQTLIKALPAVLVKMHPSVTSCVSTLSGTEFKITAINHHTAVQGDGEKIGKTPAHIKILPKAIRIY</sequence>
<comment type="cofactor">
    <cofactor evidence="1">
        <name>Mg(2+)</name>
        <dbReference type="ChEBI" id="CHEBI:18420"/>
    </cofactor>
</comment>
<dbReference type="GO" id="GO:0016301">
    <property type="term" value="F:kinase activity"/>
    <property type="evidence" value="ECO:0007669"/>
    <property type="project" value="UniProtKB-KW"/>
</dbReference>
<evidence type="ECO:0000256" key="8">
    <source>
        <dbReference type="ARBA" id="ARBA00022840"/>
    </source>
</evidence>
<evidence type="ECO:0000256" key="2">
    <source>
        <dbReference type="ARBA" id="ARBA00005983"/>
    </source>
</evidence>
<evidence type="ECO:0000256" key="5">
    <source>
        <dbReference type="ARBA" id="ARBA00022723"/>
    </source>
</evidence>
<proteinExistence type="inferred from homology"/>
<evidence type="ECO:0000313" key="14">
    <source>
        <dbReference type="EMBL" id="MBU9722091.1"/>
    </source>
</evidence>
<keyword evidence="12" id="KW-1208">Phospholipid metabolism</keyword>
<keyword evidence="3" id="KW-0444">Lipid biosynthesis</keyword>
<protein>
    <submittedName>
        <fullName evidence="14">YegS/Rv2252/BmrU family lipid kinase</fullName>
    </submittedName>
</protein>
<dbReference type="PANTHER" id="PTHR12358">
    <property type="entry name" value="SPHINGOSINE KINASE"/>
    <property type="match status" value="1"/>
</dbReference>
<dbReference type="InterPro" id="IPR005218">
    <property type="entry name" value="Diacylglycerol/lipid_kinase"/>
</dbReference>
<dbReference type="Pfam" id="PF00781">
    <property type="entry name" value="DAGK_cat"/>
    <property type="match status" value="1"/>
</dbReference>
<dbReference type="EMBL" id="JAHQCR010000049">
    <property type="protein sequence ID" value="MBU9722091.1"/>
    <property type="molecule type" value="Genomic_DNA"/>
</dbReference>
<name>A0ABS6JU74_9BACI</name>
<accession>A0ABS6JU74</accession>
<keyword evidence="5" id="KW-0479">Metal-binding</keyword>
<keyword evidence="6" id="KW-0547">Nucleotide-binding</keyword>
<keyword evidence="15" id="KW-1185">Reference proteome</keyword>
<evidence type="ECO:0000256" key="10">
    <source>
        <dbReference type="ARBA" id="ARBA00023098"/>
    </source>
</evidence>